<dbReference type="EMBL" id="UGWP01000004">
    <property type="protein sequence ID" value="SUF58583.1"/>
    <property type="molecule type" value="Genomic_DNA"/>
</dbReference>
<evidence type="ECO:0000313" key="2">
    <source>
        <dbReference type="EMBL" id="SUF58583.1"/>
    </source>
</evidence>
<dbReference type="Pfam" id="PF06836">
    <property type="entry name" value="DUF1240"/>
    <property type="match status" value="1"/>
</dbReference>
<gene>
    <name evidence="2" type="ORF">NCTC10252_03907</name>
</gene>
<dbReference type="InterPro" id="IPR010665">
    <property type="entry name" value="DUF1240"/>
</dbReference>
<dbReference type="AlphaFoldDB" id="A0A379QNX1"/>
<feature type="transmembrane region" description="Helical" evidence="1">
    <location>
        <begin position="101"/>
        <end position="120"/>
    </location>
</feature>
<keyword evidence="1" id="KW-0812">Transmembrane</keyword>
<protein>
    <submittedName>
        <fullName evidence="2">Protein of uncharacterized function (DUF1240)</fullName>
    </submittedName>
</protein>
<keyword evidence="1" id="KW-1133">Transmembrane helix</keyword>
<accession>A0A379QNX1</accession>
<name>A0A379QNX1_SALER</name>
<proteinExistence type="predicted"/>
<evidence type="ECO:0000256" key="1">
    <source>
        <dbReference type="SAM" id="Phobius"/>
    </source>
</evidence>
<reference evidence="2 3" key="1">
    <citation type="submission" date="2018-06" db="EMBL/GenBank/DDBJ databases">
        <authorList>
            <consortium name="Pathogen Informatics"/>
            <person name="Doyle S."/>
        </authorList>
    </citation>
    <scope>NUCLEOTIDE SEQUENCE [LARGE SCALE GENOMIC DNA]</scope>
    <source>
        <strain evidence="2 3">NCTC10252</strain>
    </source>
</reference>
<evidence type="ECO:0000313" key="3">
    <source>
        <dbReference type="Proteomes" id="UP000254597"/>
    </source>
</evidence>
<feature type="transmembrane region" description="Helical" evidence="1">
    <location>
        <begin position="67"/>
        <end position="89"/>
    </location>
</feature>
<organism evidence="2 3">
    <name type="scientific">Salmonella enterica</name>
    <name type="common">Salmonella choleraesuis</name>
    <dbReference type="NCBI Taxonomy" id="28901"/>
    <lineage>
        <taxon>Bacteria</taxon>
        <taxon>Pseudomonadati</taxon>
        <taxon>Pseudomonadota</taxon>
        <taxon>Gammaproteobacteria</taxon>
        <taxon>Enterobacterales</taxon>
        <taxon>Enterobacteriaceae</taxon>
        <taxon>Salmonella</taxon>
    </lineage>
</organism>
<feature type="transmembrane region" description="Helical" evidence="1">
    <location>
        <begin position="20"/>
        <end position="47"/>
    </location>
</feature>
<keyword evidence="1" id="KW-0472">Membrane</keyword>
<dbReference type="Proteomes" id="UP000254597">
    <property type="component" value="Unassembled WGS sequence"/>
</dbReference>
<sequence>MSRIQKLTINKMTLKERVKFILICLLSIIVLTSALFFFINVSGITILDIFAGADIIYYTWRDVLALLYLPVMGYADVLVFLFLFLPFTFRLTKLWVDFSNVICVYAVLAFFLTLPLSFYISFFPLADYYSCGLRGPFSGAYYVKDLKMCEQFEYHPESGSDDVSAISVTPQDKK</sequence>